<evidence type="ECO:0000313" key="4">
    <source>
        <dbReference type="EMBL" id="KAK4800373.1"/>
    </source>
</evidence>
<comment type="subcellular location">
    <subcellularLocation>
        <location evidence="1">Nucleus</location>
    </subcellularLocation>
</comment>
<dbReference type="GO" id="GO:0005634">
    <property type="term" value="C:nucleus"/>
    <property type="evidence" value="ECO:0007669"/>
    <property type="project" value="UniProtKB-SubCell"/>
</dbReference>
<dbReference type="Proteomes" id="UP001346149">
    <property type="component" value="Unassembled WGS sequence"/>
</dbReference>
<evidence type="ECO:0000256" key="2">
    <source>
        <dbReference type="ARBA" id="ARBA00023242"/>
    </source>
</evidence>
<proteinExistence type="predicted"/>
<dbReference type="AlphaFoldDB" id="A0AAN7RL23"/>
<comment type="caution">
    <text evidence="4">The sequence shown here is derived from an EMBL/GenBank/DDBJ whole genome shotgun (WGS) entry which is preliminary data.</text>
</comment>
<evidence type="ECO:0000256" key="3">
    <source>
        <dbReference type="SAM" id="MobiDB-lite"/>
    </source>
</evidence>
<dbReference type="PANTHER" id="PTHR12565:SF319">
    <property type="entry name" value="BASIC HELIX-LOOP-HELIX PROTEIN 79"/>
    <property type="match status" value="1"/>
</dbReference>
<gene>
    <name evidence="4" type="ORF">SAY86_020860</name>
</gene>
<feature type="compositionally biased region" description="Polar residues" evidence="3">
    <location>
        <begin position="64"/>
        <end position="73"/>
    </location>
</feature>
<protein>
    <submittedName>
        <fullName evidence="4">Uncharacterized protein</fullName>
    </submittedName>
</protein>
<name>A0AAN7RL23_TRANT</name>
<keyword evidence="5" id="KW-1185">Reference proteome</keyword>
<sequence length="154" mass="17137">MLGDLAVGMTVLEKQRTCMRLQGHGGGDFESLQNLDQPVKPEPAPGNLWAEQCGVEVDIARPSPGNSNITAKQGSLKKRKLDRINGTEGDDESKQKTDYIHVRARRGQATDSHSLAERVHCQTYSITISSKEKHHLKAKSLWSFSCYTQPFDLM</sequence>
<keyword evidence="2" id="KW-0539">Nucleus</keyword>
<evidence type="ECO:0000313" key="5">
    <source>
        <dbReference type="Proteomes" id="UP001346149"/>
    </source>
</evidence>
<evidence type="ECO:0000256" key="1">
    <source>
        <dbReference type="ARBA" id="ARBA00004123"/>
    </source>
</evidence>
<organism evidence="4 5">
    <name type="scientific">Trapa natans</name>
    <name type="common">Water chestnut</name>
    <dbReference type="NCBI Taxonomy" id="22666"/>
    <lineage>
        <taxon>Eukaryota</taxon>
        <taxon>Viridiplantae</taxon>
        <taxon>Streptophyta</taxon>
        <taxon>Embryophyta</taxon>
        <taxon>Tracheophyta</taxon>
        <taxon>Spermatophyta</taxon>
        <taxon>Magnoliopsida</taxon>
        <taxon>eudicotyledons</taxon>
        <taxon>Gunneridae</taxon>
        <taxon>Pentapetalae</taxon>
        <taxon>rosids</taxon>
        <taxon>malvids</taxon>
        <taxon>Myrtales</taxon>
        <taxon>Lythraceae</taxon>
        <taxon>Trapa</taxon>
    </lineage>
</organism>
<feature type="region of interest" description="Disordered" evidence="3">
    <location>
        <begin position="59"/>
        <end position="98"/>
    </location>
</feature>
<dbReference type="InterPro" id="IPR024097">
    <property type="entry name" value="bHLH_ZIP_TF"/>
</dbReference>
<dbReference type="PANTHER" id="PTHR12565">
    <property type="entry name" value="STEROL REGULATORY ELEMENT-BINDING PROTEIN"/>
    <property type="match status" value="1"/>
</dbReference>
<accession>A0AAN7RL23</accession>
<dbReference type="EMBL" id="JAXQNO010000003">
    <property type="protein sequence ID" value="KAK4800373.1"/>
    <property type="molecule type" value="Genomic_DNA"/>
</dbReference>
<dbReference type="GO" id="GO:0003700">
    <property type="term" value="F:DNA-binding transcription factor activity"/>
    <property type="evidence" value="ECO:0007669"/>
    <property type="project" value="TreeGrafter"/>
</dbReference>
<reference evidence="4 5" key="1">
    <citation type="journal article" date="2023" name="Hortic Res">
        <title>Pangenome of water caltrop reveals structural variations and asymmetric subgenome divergence after allopolyploidization.</title>
        <authorList>
            <person name="Zhang X."/>
            <person name="Chen Y."/>
            <person name="Wang L."/>
            <person name="Yuan Y."/>
            <person name="Fang M."/>
            <person name="Shi L."/>
            <person name="Lu R."/>
            <person name="Comes H.P."/>
            <person name="Ma Y."/>
            <person name="Chen Y."/>
            <person name="Huang G."/>
            <person name="Zhou Y."/>
            <person name="Zheng Z."/>
            <person name="Qiu Y."/>
        </authorList>
    </citation>
    <scope>NUCLEOTIDE SEQUENCE [LARGE SCALE GENOMIC DNA]</scope>
    <source>
        <strain evidence="4">F231</strain>
    </source>
</reference>